<evidence type="ECO:0000256" key="1">
    <source>
        <dbReference type="ARBA" id="ARBA00004651"/>
    </source>
</evidence>
<dbReference type="PANTHER" id="PTHR28259:SF1">
    <property type="entry name" value="FLUORIDE EXPORT PROTEIN 1-RELATED"/>
    <property type="match status" value="1"/>
</dbReference>
<feature type="transmembrane region" description="Helical" evidence="10">
    <location>
        <begin position="48"/>
        <end position="65"/>
    </location>
</feature>
<comment type="similarity">
    <text evidence="7 10">Belongs to the fluoride channel Fluc/FEX (TC 1.A.43) family.</text>
</comment>
<dbReference type="HAMAP" id="MF_00454">
    <property type="entry name" value="FluC"/>
    <property type="match status" value="1"/>
</dbReference>
<evidence type="ECO:0000256" key="8">
    <source>
        <dbReference type="ARBA" id="ARBA00035585"/>
    </source>
</evidence>
<evidence type="ECO:0000313" key="11">
    <source>
        <dbReference type="EMBL" id="QER66962.1"/>
    </source>
</evidence>
<evidence type="ECO:0000256" key="6">
    <source>
        <dbReference type="ARBA" id="ARBA00023303"/>
    </source>
</evidence>
<keyword evidence="10" id="KW-0479">Metal-binding</keyword>
<dbReference type="GO" id="GO:0062054">
    <property type="term" value="F:fluoride channel activity"/>
    <property type="evidence" value="ECO:0007669"/>
    <property type="project" value="UniProtKB-UniRule"/>
</dbReference>
<evidence type="ECO:0000256" key="4">
    <source>
        <dbReference type="ARBA" id="ARBA00022989"/>
    </source>
</evidence>
<dbReference type="InterPro" id="IPR003691">
    <property type="entry name" value="FluC"/>
</dbReference>
<comment type="function">
    <text evidence="9 10">Fluoride-specific ion channel. Important for reducing fluoride concentration in the cell, thus reducing its toxicity.</text>
</comment>
<keyword evidence="4 10" id="KW-1133">Transmembrane helix</keyword>
<dbReference type="GO" id="GO:0005886">
    <property type="term" value="C:plasma membrane"/>
    <property type="evidence" value="ECO:0007669"/>
    <property type="project" value="UniProtKB-SubCell"/>
</dbReference>
<evidence type="ECO:0000256" key="3">
    <source>
        <dbReference type="ARBA" id="ARBA00022692"/>
    </source>
</evidence>
<keyword evidence="10" id="KW-0813">Transport</keyword>
<comment type="activity regulation">
    <text evidence="10">Na(+) is not transported, but it plays an essential structural role and its presence is essential for fluoride channel function.</text>
</comment>
<keyword evidence="6 10" id="KW-0407">Ion channel</keyword>
<comment type="subcellular location">
    <subcellularLocation>
        <location evidence="1 10">Cell membrane</location>
        <topology evidence="1 10">Multi-pass membrane protein</topology>
    </subcellularLocation>
</comment>
<keyword evidence="5 10" id="KW-0472">Membrane</keyword>
<dbReference type="Pfam" id="PF02537">
    <property type="entry name" value="CRCB"/>
    <property type="match status" value="1"/>
</dbReference>
<dbReference type="PANTHER" id="PTHR28259">
    <property type="entry name" value="FLUORIDE EXPORT PROTEIN 1-RELATED"/>
    <property type="match status" value="1"/>
</dbReference>
<feature type="transmembrane region" description="Helical" evidence="10">
    <location>
        <begin position="101"/>
        <end position="125"/>
    </location>
</feature>
<evidence type="ECO:0000256" key="9">
    <source>
        <dbReference type="ARBA" id="ARBA00049940"/>
    </source>
</evidence>
<keyword evidence="10" id="KW-0406">Ion transport</keyword>
<evidence type="ECO:0000313" key="12">
    <source>
        <dbReference type="Proteomes" id="UP000325295"/>
    </source>
</evidence>
<reference evidence="11 12" key="1">
    <citation type="submission" date="2019-09" db="EMBL/GenBank/DDBJ databases">
        <title>Complete Genome Sequence of Lactobacillus nenjiangensis SH-Y15, isolated from sauerkraut.</title>
        <authorList>
            <person name="Yang H."/>
        </authorList>
    </citation>
    <scope>NUCLEOTIDE SEQUENCE [LARGE SCALE GENOMIC DNA]</scope>
    <source>
        <strain evidence="11 12">SH-Y15</strain>
    </source>
</reference>
<feature type="transmembrane region" description="Helical" evidence="10">
    <location>
        <begin position="77"/>
        <end position="94"/>
    </location>
</feature>
<keyword evidence="3 10" id="KW-0812">Transmembrane</keyword>
<evidence type="ECO:0000256" key="10">
    <source>
        <dbReference type="HAMAP-Rule" id="MF_00454"/>
    </source>
</evidence>
<keyword evidence="10" id="KW-0915">Sodium</keyword>
<dbReference type="OrthoDB" id="9799631at2"/>
<name>A0A5P1WZ89_9LACO</name>
<dbReference type="KEGG" id="lnn:F0161_03095"/>
<evidence type="ECO:0000256" key="7">
    <source>
        <dbReference type="ARBA" id="ARBA00035120"/>
    </source>
</evidence>
<dbReference type="RefSeq" id="WP_150203692.1">
    <property type="nucleotide sequence ID" value="NZ_CAUQTN010000031.1"/>
</dbReference>
<dbReference type="Proteomes" id="UP000325295">
    <property type="component" value="Chromosome"/>
</dbReference>
<feature type="binding site" evidence="10">
    <location>
        <position position="117"/>
    </location>
    <ligand>
        <name>Na(+)</name>
        <dbReference type="ChEBI" id="CHEBI:29101"/>
        <note>structural</note>
    </ligand>
</feature>
<organism evidence="11 12">
    <name type="scientific">Paucilactobacillus nenjiangensis</name>
    <dbReference type="NCBI Taxonomy" id="1296540"/>
    <lineage>
        <taxon>Bacteria</taxon>
        <taxon>Bacillati</taxon>
        <taxon>Bacillota</taxon>
        <taxon>Bacilli</taxon>
        <taxon>Lactobacillales</taxon>
        <taxon>Lactobacillaceae</taxon>
        <taxon>Paucilactobacillus</taxon>
    </lineage>
</organism>
<protein>
    <recommendedName>
        <fullName evidence="10">Fluoride-specific ion channel FluC</fullName>
    </recommendedName>
</protein>
<dbReference type="AlphaFoldDB" id="A0A5P1WZ89"/>
<comment type="catalytic activity">
    <reaction evidence="8">
        <text>fluoride(in) = fluoride(out)</text>
        <dbReference type="Rhea" id="RHEA:76159"/>
        <dbReference type="ChEBI" id="CHEBI:17051"/>
    </reaction>
    <physiologicalReaction direction="left-to-right" evidence="8">
        <dbReference type="Rhea" id="RHEA:76160"/>
    </physiologicalReaction>
</comment>
<keyword evidence="2 10" id="KW-1003">Cell membrane</keyword>
<dbReference type="GO" id="GO:0140114">
    <property type="term" value="P:cellular detoxification of fluoride"/>
    <property type="evidence" value="ECO:0007669"/>
    <property type="project" value="UniProtKB-UniRule"/>
</dbReference>
<proteinExistence type="inferred from homology"/>
<keyword evidence="12" id="KW-1185">Reference proteome</keyword>
<gene>
    <name evidence="10" type="primary">fluC</name>
    <name evidence="10" type="synonym">crcB</name>
    <name evidence="11" type="ORF">F0161_03095</name>
</gene>
<dbReference type="GO" id="GO:0046872">
    <property type="term" value="F:metal ion binding"/>
    <property type="evidence" value="ECO:0007669"/>
    <property type="project" value="UniProtKB-KW"/>
</dbReference>
<sequence length="173" mass="19293">MIDDSAVYHQSAFLLQNFSKLTVFTIDANTSKLNVINTYESVITIKRYIAVFLFGIIGGGARYLMELLIVAPNGFPFSTLLINIIGCFFFSIMVDYIPKRFALSSTVATGLSAGLIGSFTTFSTFNLDAIKLVVHHQLAFFAIYLFCTIFGSLLMNLTGRKVSRRLLQKLEVF</sequence>
<accession>A0A5P1WZ89</accession>
<evidence type="ECO:0000256" key="5">
    <source>
        <dbReference type="ARBA" id="ARBA00023136"/>
    </source>
</evidence>
<feature type="transmembrane region" description="Helical" evidence="10">
    <location>
        <begin position="137"/>
        <end position="157"/>
    </location>
</feature>
<dbReference type="EMBL" id="CP043939">
    <property type="protein sequence ID" value="QER66962.1"/>
    <property type="molecule type" value="Genomic_DNA"/>
</dbReference>
<evidence type="ECO:0000256" key="2">
    <source>
        <dbReference type="ARBA" id="ARBA00022475"/>
    </source>
</evidence>
<feature type="binding site" evidence="10">
    <location>
        <position position="120"/>
    </location>
    <ligand>
        <name>Na(+)</name>
        <dbReference type="ChEBI" id="CHEBI:29101"/>
        <note>structural</note>
    </ligand>
</feature>